<dbReference type="AlphaFoldDB" id="A0A199USM8"/>
<dbReference type="EMBL" id="LSRQ01005287">
    <property type="protein sequence ID" value="OAY67803.1"/>
    <property type="molecule type" value="Genomic_DNA"/>
</dbReference>
<dbReference type="Proteomes" id="UP000092600">
    <property type="component" value="Unassembled WGS sequence"/>
</dbReference>
<accession>A0A199USM8</accession>
<evidence type="ECO:0000313" key="2">
    <source>
        <dbReference type="EMBL" id="OAY67803.1"/>
    </source>
</evidence>
<protein>
    <submittedName>
        <fullName evidence="2">Uncharacterized protein</fullName>
    </submittedName>
</protein>
<gene>
    <name evidence="2" type="ORF">ACMD2_11178</name>
</gene>
<sequence>MSISTLAAEALTVAPVKNRAPPRSMIVWRPTAFVRRPAASDAASPATYSDDVNAVSAWLSYMQYSSSCLASAIFFKTLGKKDLRNDSMVVTPPIKSDPDVVAKNKAAGGRHDAGDDNRGRGEFSSKSATCHIFCTAAP</sequence>
<organism evidence="2 3">
    <name type="scientific">Ananas comosus</name>
    <name type="common">Pineapple</name>
    <name type="synonym">Ananas ananas</name>
    <dbReference type="NCBI Taxonomy" id="4615"/>
    <lineage>
        <taxon>Eukaryota</taxon>
        <taxon>Viridiplantae</taxon>
        <taxon>Streptophyta</taxon>
        <taxon>Embryophyta</taxon>
        <taxon>Tracheophyta</taxon>
        <taxon>Spermatophyta</taxon>
        <taxon>Magnoliopsida</taxon>
        <taxon>Liliopsida</taxon>
        <taxon>Poales</taxon>
        <taxon>Bromeliaceae</taxon>
        <taxon>Bromelioideae</taxon>
        <taxon>Ananas</taxon>
    </lineage>
</organism>
<evidence type="ECO:0000256" key="1">
    <source>
        <dbReference type="SAM" id="MobiDB-lite"/>
    </source>
</evidence>
<feature type="compositionally biased region" description="Basic and acidic residues" evidence="1">
    <location>
        <begin position="109"/>
        <end position="123"/>
    </location>
</feature>
<name>A0A199USM8_ANACO</name>
<comment type="caution">
    <text evidence="2">The sequence shown here is derived from an EMBL/GenBank/DDBJ whole genome shotgun (WGS) entry which is preliminary data.</text>
</comment>
<reference evidence="2 3" key="1">
    <citation type="journal article" date="2016" name="DNA Res.">
        <title>The draft genome of MD-2 pineapple using hybrid error correction of long reads.</title>
        <authorList>
            <person name="Redwan R.M."/>
            <person name="Saidin A."/>
            <person name="Kumar S.V."/>
        </authorList>
    </citation>
    <scope>NUCLEOTIDE SEQUENCE [LARGE SCALE GENOMIC DNA]</scope>
    <source>
        <strain evidence="3">cv. MD2</strain>
        <tissue evidence="2">Leaf</tissue>
    </source>
</reference>
<feature type="region of interest" description="Disordered" evidence="1">
    <location>
        <begin position="89"/>
        <end position="124"/>
    </location>
</feature>
<evidence type="ECO:0000313" key="3">
    <source>
        <dbReference type="Proteomes" id="UP000092600"/>
    </source>
</evidence>
<proteinExistence type="predicted"/>